<name>A0ABN2CR70_9MICO</name>
<evidence type="ECO:0000313" key="3">
    <source>
        <dbReference type="Proteomes" id="UP001500350"/>
    </source>
</evidence>
<protein>
    <submittedName>
        <fullName evidence="2">Uncharacterized protein</fullName>
    </submittedName>
</protein>
<keyword evidence="1" id="KW-0812">Transmembrane</keyword>
<dbReference type="EMBL" id="BAAANW010000007">
    <property type="protein sequence ID" value="GAA1562962.1"/>
    <property type="molecule type" value="Genomic_DNA"/>
</dbReference>
<evidence type="ECO:0000256" key="1">
    <source>
        <dbReference type="SAM" id="Phobius"/>
    </source>
</evidence>
<comment type="caution">
    <text evidence="2">The sequence shown here is derived from an EMBL/GenBank/DDBJ whole genome shotgun (WGS) entry which is preliminary data.</text>
</comment>
<keyword evidence="1" id="KW-1133">Transmembrane helix</keyword>
<sequence length="62" mass="6959">MSATLSVLCDMFARLQPFAIMAFVPLLMWVWHFETTPAHDEARKGVCSSDTLDDEVLEGWAA</sequence>
<accession>A0ABN2CR70</accession>
<dbReference type="Proteomes" id="UP001500350">
    <property type="component" value="Unassembled WGS sequence"/>
</dbReference>
<dbReference type="RefSeq" id="WP_147362604.1">
    <property type="nucleotide sequence ID" value="NZ_BAAANW010000007.1"/>
</dbReference>
<proteinExistence type="predicted"/>
<keyword evidence="3" id="KW-1185">Reference proteome</keyword>
<keyword evidence="1" id="KW-0472">Membrane</keyword>
<feature type="transmembrane region" description="Helical" evidence="1">
    <location>
        <begin position="12"/>
        <end position="31"/>
    </location>
</feature>
<reference evidence="2 3" key="1">
    <citation type="journal article" date="2019" name="Int. J. Syst. Evol. Microbiol.">
        <title>The Global Catalogue of Microorganisms (GCM) 10K type strain sequencing project: providing services to taxonomists for standard genome sequencing and annotation.</title>
        <authorList>
            <consortium name="The Broad Institute Genomics Platform"/>
            <consortium name="The Broad Institute Genome Sequencing Center for Infectious Disease"/>
            <person name="Wu L."/>
            <person name="Ma J."/>
        </authorList>
    </citation>
    <scope>NUCLEOTIDE SEQUENCE [LARGE SCALE GENOMIC DNA]</scope>
    <source>
        <strain evidence="2 3">JCM 14589</strain>
    </source>
</reference>
<gene>
    <name evidence="2" type="ORF">GCM10009763_09330</name>
</gene>
<evidence type="ECO:0000313" key="2">
    <source>
        <dbReference type="EMBL" id="GAA1562962.1"/>
    </source>
</evidence>
<organism evidence="2 3">
    <name type="scientific">Dermacoccus profundi</name>
    <dbReference type="NCBI Taxonomy" id="322602"/>
    <lineage>
        <taxon>Bacteria</taxon>
        <taxon>Bacillati</taxon>
        <taxon>Actinomycetota</taxon>
        <taxon>Actinomycetes</taxon>
        <taxon>Micrococcales</taxon>
        <taxon>Dermacoccaceae</taxon>
        <taxon>Dermacoccus</taxon>
    </lineage>
</organism>